<comment type="caution">
    <text evidence="6">The sequence shown here is derived from an EMBL/GenBank/DDBJ whole genome shotgun (WGS) entry which is preliminary data.</text>
</comment>
<evidence type="ECO:0000256" key="4">
    <source>
        <dbReference type="ARBA" id="ARBA00022989"/>
    </source>
</evidence>
<dbReference type="NCBIfam" id="TIGR00350">
    <property type="entry name" value="lytR_cpsA_psr"/>
    <property type="match status" value="1"/>
</dbReference>
<evidence type="ECO:0000256" key="1">
    <source>
        <dbReference type="ARBA" id="ARBA00006068"/>
    </source>
</evidence>
<evidence type="ECO:0000256" key="3">
    <source>
        <dbReference type="ARBA" id="ARBA00022968"/>
    </source>
</evidence>
<dbReference type="GO" id="GO:0071555">
    <property type="term" value="P:cell wall organization"/>
    <property type="evidence" value="ECO:0007669"/>
    <property type="project" value="UniProtKB-KW"/>
</dbReference>
<keyword evidence="4" id="KW-1133">Transmembrane helix</keyword>
<keyword evidence="7" id="KW-1185">Reference proteome</keyword>
<dbReference type="RefSeq" id="WP_122899462.1">
    <property type="nucleotide sequence ID" value="NZ_RHIB01000002.1"/>
</dbReference>
<evidence type="ECO:0000313" key="6">
    <source>
        <dbReference type="EMBL" id="RNA67748.1"/>
    </source>
</evidence>
<sequence>MGKKILLITLTFLVVLVVGAGGYVWQAVNATIGSIQENIDRSQSEKRQEAIDLEEGDPISILLMGVDELETRDDLGRTDTILLLTVNPKEESINMVSLPRDTLTEIRGQRTEDKISHAHAMGGSETALYTVEHFLDIPVDYFVKVNMESFVGLVDAVGGVEVDNEFEFTFHEMHYPEGTIKLDGEEALGYARMRKDDPKGDFGRQIRQREVIEELIDKGASFSSITNLTEILEVVEDNVQTNLSLDEMWDIQSGYKNTINNVEQHEIEGEDRKMDGISYFFPNESELESLSDELKEHLEVEE</sequence>
<dbReference type="AlphaFoldDB" id="A0A3M7TQA8"/>
<feature type="domain" description="Cell envelope-related transcriptional attenuator" evidence="5">
    <location>
        <begin position="77"/>
        <end position="219"/>
    </location>
</feature>
<evidence type="ECO:0000259" key="5">
    <source>
        <dbReference type="Pfam" id="PF03816"/>
    </source>
</evidence>
<dbReference type="Gene3D" id="3.40.630.190">
    <property type="entry name" value="LCP protein"/>
    <property type="match status" value="1"/>
</dbReference>
<proteinExistence type="inferred from homology"/>
<dbReference type="PANTHER" id="PTHR33392">
    <property type="entry name" value="POLYISOPRENYL-TEICHOIC ACID--PEPTIDOGLYCAN TEICHOIC ACID TRANSFERASE TAGU"/>
    <property type="match status" value="1"/>
</dbReference>
<dbReference type="InterPro" id="IPR050922">
    <property type="entry name" value="LytR/CpsA/Psr_CW_biosynth"/>
</dbReference>
<evidence type="ECO:0000256" key="2">
    <source>
        <dbReference type="ARBA" id="ARBA00022692"/>
    </source>
</evidence>
<dbReference type="InterPro" id="IPR004474">
    <property type="entry name" value="LytR_CpsA_psr"/>
</dbReference>
<comment type="similarity">
    <text evidence="1">Belongs to the LytR/CpsA/Psr (LCP) family.</text>
</comment>
<gene>
    <name evidence="6" type="ORF">EBO34_13625</name>
</gene>
<name>A0A3M7TQA8_9BACI</name>
<accession>A0A3M7TQA8</accession>
<keyword evidence="2" id="KW-0812">Transmembrane</keyword>
<dbReference type="Proteomes" id="UP000278746">
    <property type="component" value="Unassembled WGS sequence"/>
</dbReference>
<reference evidence="6 7" key="1">
    <citation type="submission" date="2018-10" db="EMBL/GenBank/DDBJ databases">
        <title>Bacillus Keqinensis sp. nov., a moderately halophilic bacterium isolated from a saline-alkaline lake.</title>
        <authorList>
            <person name="Wang H."/>
        </authorList>
    </citation>
    <scope>NUCLEOTIDE SEQUENCE [LARGE SCALE GENOMIC DNA]</scope>
    <source>
        <strain evidence="6 7">KQ-3</strain>
    </source>
</reference>
<dbReference type="EMBL" id="RHIB01000002">
    <property type="protein sequence ID" value="RNA67748.1"/>
    <property type="molecule type" value="Genomic_DNA"/>
</dbReference>
<evidence type="ECO:0000313" key="7">
    <source>
        <dbReference type="Proteomes" id="UP000278746"/>
    </source>
</evidence>
<keyword evidence="3" id="KW-0735">Signal-anchor</keyword>
<dbReference type="OrthoDB" id="27330at2"/>
<organism evidence="6 7">
    <name type="scientific">Alteribacter keqinensis</name>
    <dbReference type="NCBI Taxonomy" id="2483800"/>
    <lineage>
        <taxon>Bacteria</taxon>
        <taxon>Bacillati</taxon>
        <taxon>Bacillota</taxon>
        <taxon>Bacilli</taxon>
        <taxon>Bacillales</taxon>
        <taxon>Bacillaceae</taxon>
        <taxon>Alteribacter</taxon>
    </lineage>
</organism>
<keyword evidence="4" id="KW-0472">Membrane</keyword>
<protein>
    <submittedName>
        <fullName evidence="6">LytR family transcriptional regulator</fullName>
    </submittedName>
</protein>
<dbReference type="Pfam" id="PF03816">
    <property type="entry name" value="LytR_cpsA_psr"/>
    <property type="match status" value="1"/>
</dbReference>
<dbReference type="PANTHER" id="PTHR33392:SF6">
    <property type="entry name" value="POLYISOPRENYL-TEICHOIC ACID--PEPTIDOGLYCAN TEICHOIC ACID TRANSFERASE TAGU"/>
    <property type="match status" value="1"/>
</dbReference>